<protein>
    <recommendedName>
        <fullName evidence="3">Ribbon-helix-helix domain-containing protein</fullName>
    </recommendedName>
</protein>
<proteinExistence type="predicted"/>
<feature type="region of interest" description="Disordered" evidence="1">
    <location>
        <begin position="1"/>
        <end position="21"/>
    </location>
</feature>
<reference evidence="2" key="2">
    <citation type="submission" date="2022-10" db="EMBL/GenBank/DDBJ databases">
        <authorList>
            <person name="Ngo T.-E."/>
        </authorList>
    </citation>
    <scope>NUCLEOTIDE SEQUENCE</scope>
    <source>
        <strain evidence="2">JHB</strain>
    </source>
</reference>
<evidence type="ECO:0008006" key="3">
    <source>
        <dbReference type="Google" id="ProtNLM"/>
    </source>
</evidence>
<name>A0A9Q9SU69_MOOP1</name>
<reference evidence="2" key="1">
    <citation type="journal article" date="2017" name="Proc. Natl. Acad. Sci. U.S.A.">
        <title>Comparative genomics uncovers the prolific and distinctive metabolic potential of the cyanobacterial genus Moorea.</title>
        <authorList>
            <person name="Leao T."/>
            <person name="Castelao G."/>
            <person name="Korobeynikov A."/>
            <person name="Monroe E.A."/>
            <person name="Podell S."/>
            <person name="Glukhov E."/>
            <person name="Allen E.E."/>
            <person name="Gerwick W.H."/>
            <person name="Gerwick L."/>
        </authorList>
    </citation>
    <scope>NUCLEOTIDE SEQUENCE</scope>
    <source>
        <strain evidence="2">JHB</strain>
    </source>
</reference>
<accession>A0A9Q9SU69</accession>
<gene>
    <name evidence="2" type="ORF">BJP36_37030</name>
</gene>
<evidence type="ECO:0000256" key="1">
    <source>
        <dbReference type="SAM" id="MobiDB-lite"/>
    </source>
</evidence>
<sequence length="48" mass="5523">MPEQITKKGRPSIHGERKKSYSVSVTQEGWNKLKEMAKESELSLSEFL</sequence>
<organism evidence="2">
    <name type="scientific">Moorena producens (strain JHB)</name>
    <dbReference type="NCBI Taxonomy" id="1454205"/>
    <lineage>
        <taxon>Bacteria</taxon>
        <taxon>Bacillati</taxon>
        <taxon>Cyanobacteriota</taxon>
        <taxon>Cyanophyceae</taxon>
        <taxon>Coleofasciculales</taxon>
        <taxon>Coleofasciculaceae</taxon>
        <taxon>Moorena</taxon>
    </lineage>
</organism>
<evidence type="ECO:0000313" key="2">
    <source>
        <dbReference type="EMBL" id="WAN69701.1"/>
    </source>
</evidence>
<dbReference type="AlphaFoldDB" id="A0A9Q9SU69"/>
<dbReference type="EMBL" id="CP017708">
    <property type="protein sequence ID" value="WAN69701.1"/>
    <property type="molecule type" value="Genomic_DNA"/>
</dbReference>
<dbReference type="Proteomes" id="UP000176944">
    <property type="component" value="Chromosome"/>
</dbReference>